<dbReference type="EMBL" id="JABELX010000017">
    <property type="protein sequence ID" value="NNH74988.1"/>
    <property type="molecule type" value="Genomic_DNA"/>
</dbReference>
<dbReference type="AlphaFoldDB" id="A0A849CBA5"/>
<evidence type="ECO:0000313" key="1">
    <source>
        <dbReference type="EMBL" id="NNH74988.1"/>
    </source>
</evidence>
<comment type="caution">
    <text evidence="1">The sequence shown here is derived from an EMBL/GenBank/DDBJ whole genome shotgun (WGS) entry which is preliminary data.</text>
</comment>
<accession>A0A849CBA5</accession>
<proteinExistence type="predicted"/>
<evidence type="ECO:0000313" key="2">
    <source>
        <dbReference type="Proteomes" id="UP000586827"/>
    </source>
</evidence>
<sequence length="204" mass="22372">MPPNDQPGSPQGSSTAIIRTVSLQGTAIPYVPVNLRLYQPCDPASNDLPEGTPEVYRWDDTTDADGQAVFAVPVGCYRLGMNAPPGTNPVPEGLHTLFVTTVGQTVYGSLRFQDPAPDPICAAQTIVRDLAVEPYLEDATPTVAECDGFWAVIRWDSPGDNQRIVHRTYDTPWTTYVRFPHDTCWSTARSDGVPENLEQYFPAC</sequence>
<name>A0A849CBA5_9NOCA</name>
<gene>
    <name evidence="1" type="ORF">HLB23_34930</name>
</gene>
<organism evidence="1 2">
    <name type="scientific">Nocardia uniformis</name>
    <dbReference type="NCBI Taxonomy" id="53432"/>
    <lineage>
        <taxon>Bacteria</taxon>
        <taxon>Bacillati</taxon>
        <taxon>Actinomycetota</taxon>
        <taxon>Actinomycetes</taxon>
        <taxon>Mycobacteriales</taxon>
        <taxon>Nocardiaceae</taxon>
        <taxon>Nocardia</taxon>
    </lineage>
</organism>
<reference evidence="1 2" key="1">
    <citation type="submission" date="2020-05" db="EMBL/GenBank/DDBJ databases">
        <title>MicrobeNet Type strains.</title>
        <authorList>
            <person name="Nicholson A.C."/>
        </authorList>
    </citation>
    <scope>NUCLEOTIDE SEQUENCE [LARGE SCALE GENOMIC DNA]</scope>
    <source>
        <strain evidence="1 2">JCM 3224</strain>
    </source>
</reference>
<keyword evidence="2" id="KW-1185">Reference proteome</keyword>
<dbReference type="Proteomes" id="UP000586827">
    <property type="component" value="Unassembled WGS sequence"/>
</dbReference>
<protein>
    <submittedName>
        <fullName evidence="1">Uncharacterized protein</fullName>
    </submittedName>
</protein>